<evidence type="ECO:0000256" key="1">
    <source>
        <dbReference type="SAM" id="Phobius"/>
    </source>
</evidence>
<keyword evidence="1" id="KW-0472">Membrane</keyword>
<feature type="transmembrane region" description="Helical" evidence="1">
    <location>
        <begin position="20"/>
        <end position="39"/>
    </location>
</feature>
<proteinExistence type="predicted"/>
<evidence type="ECO:0000313" key="2">
    <source>
        <dbReference type="EMBL" id="MDQ0254824.1"/>
    </source>
</evidence>
<protein>
    <submittedName>
        <fullName evidence="2">Uncharacterized protein</fullName>
    </submittedName>
</protein>
<reference evidence="2 3" key="1">
    <citation type="submission" date="2023-07" db="EMBL/GenBank/DDBJ databases">
        <title>Genomic Encyclopedia of Type Strains, Phase IV (KMG-IV): sequencing the most valuable type-strain genomes for metagenomic binning, comparative biology and taxonomic classification.</title>
        <authorList>
            <person name="Goeker M."/>
        </authorList>
    </citation>
    <scope>NUCLEOTIDE SEQUENCE [LARGE SCALE GENOMIC DNA]</scope>
    <source>
        <strain evidence="2 3">DSM 9768</strain>
    </source>
</reference>
<gene>
    <name evidence="2" type="ORF">J2S74_002203</name>
</gene>
<dbReference type="Proteomes" id="UP001230005">
    <property type="component" value="Unassembled WGS sequence"/>
</dbReference>
<dbReference type="RefSeq" id="WP_307325306.1">
    <property type="nucleotide sequence ID" value="NZ_JAUSUG010000007.1"/>
</dbReference>
<comment type="caution">
    <text evidence="2">The sequence shown here is derived from an EMBL/GenBank/DDBJ whole genome shotgun (WGS) entry which is preliminary data.</text>
</comment>
<accession>A0ABT9ZUD4</accession>
<evidence type="ECO:0000313" key="3">
    <source>
        <dbReference type="Proteomes" id="UP001230005"/>
    </source>
</evidence>
<organism evidence="2 3">
    <name type="scientific">Evansella vedderi</name>
    <dbReference type="NCBI Taxonomy" id="38282"/>
    <lineage>
        <taxon>Bacteria</taxon>
        <taxon>Bacillati</taxon>
        <taxon>Bacillota</taxon>
        <taxon>Bacilli</taxon>
        <taxon>Bacillales</taxon>
        <taxon>Bacillaceae</taxon>
        <taxon>Evansella</taxon>
    </lineage>
</organism>
<keyword evidence="1" id="KW-0812">Transmembrane</keyword>
<keyword evidence="3" id="KW-1185">Reference proteome</keyword>
<name>A0ABT9ZUD4_9BACI</name>
<dbReference type="EMBL" id="JAUSUG010000007">
    <property type="protein sequence ID" value="MDQ0254824.1"/>
    <property type="molecule type" value="Genomic_DNA"/>
</dbReference>
<keyword evidence="1" id="KW-1133">Transmembrane helix</keyword>
<sequence>MSMPSLTNLDKHKMTYTATGMFVIGAILFVFGSILLFTVSKDELNEALQGKRDTNNELFT</sequence>